<evidence type="ECO:0000313" key="3">
    <source>
        <dbReference type="EMBL" id="GFX90134.1"/>
    </source>
</evidence>
<feature type="region of interest" description="Disordered" evidence="1">
    <location>
        <begin position="380"/>
        <end position="412"/>
    </location>
</feature>
<feature type="compositionally biased region" description="Low complexity" evidence="1">
    <location>
        <begin position="435"/>
        <end position="444"/>
    </location>
</feature>
<dbReference type="InterPro" id="IPR001878">
    <property type="entry name" value="Znf_CCHC"/>
</dbReference>
<dbReference type="GO" id="GO:0003676">
    <property type="term" value="F:nucleic acid binding"/>
    <property type="evidence" value="ECO:0007669"/>
    <property type="project" value="InterPro"/>
</dbReference>
<gene>
    <name evidence="3" type="primary">AVEN_83946_1</name>
    <name evidence="3" type="ORF">TNCV_337121</name>
</gene>
<dbReference type="AlphaFoldDB" id="A0A8X6V1W5"/>
<feature type="compositionally biased region" description="Low complexity" evidence="1">
    <location>
        <begin position="386"/>
        <end position="398"/>
    </location>
</feature>
<proteinExistence type="predicted"/>
<dbReference type="GO" id="GO:0008270">
    <property type="term" value="F:zinc ion binding"/>
    <property type="evidence" value="ECO:0007669"/>
    <property type="project" value="InterPro"/>
</dbReference>
<evidence type="ECO:0000259" key="2">
    <source>
        <dbReference type="SMART" id="SM00343"/>
    </source>
</evidence>
<organism evidence="3 4">
    <name type="scientific">Trichonephila clavipes</name>
    <name type="common">Golden silk orbweaver</name>
    <name type="synonym">Nephila clavipes</name>
    <dbReference type="NCBI Taxonomy" id="2585209"/>
    <lineage>
        <taxon>Eukaryota</taxon>
        <taxon>Metazoa</taxon>
        <taxon>Ecdysozoa</taxon>
        <taxon>Arthropoda</taxon>
        <taxon>Chelicerata</taxon>
        <taxon>Arachnida</taxon>
        <taxon>Araneae</taxon>
        <taxon>Araneomorphae</taxon>
        <taxon>Entelegynae</taxon>
        <taxon>Araneoidea</taxon>
        <taxon>Nephilidae</taxon>
        <taxon>Trichonephila</taxon>
    </lineage>
</organism>
<dbReference type="EMBL" id="BMAU01021090">
    <property type="protein sequence ID" value="GFX90134.1"/>
    <property type="molecule type" value="Genomic_DNA"/>
</dbReference>
<feature type="domain" description="CCHC-type" evidence="2">
    <location>
        <begin position="238"/>
        <end position="254"/>
    </location>
</feature>
<dbReference type="SUPFAM" id="SSF57756">
    <property type="entry name" value="Retrovirus zinc finger-like domains"/>
    <property type="match status" value="1"/>
</dbReference>
<accession>A0A8X6V1W5</accession>
<feature type="compositionally biased region" description="Basic residues" evidence="1">
    <location>
        <begin position="468"/>
        <end position="481"/>
    </location>
</feature>
<evidence type="ECO:0000256" key="1">
    <source>
        <dbReference type="SAM" id="MobiDB-lite"/>
    </source>
</evidence>
<feature type="domain" description="CCHC-type" evidence="2">
    <location>
        <begin position="257"/>
        <end position="273"/>
    </location>
</feature>
<name>A0A8X6V1W5_TRICX</name>
<evidence type="ECO:0000313" key="4">
    <source>
        <dbReference type="Proteomes" id="UP000887159"/>
    </source>
</evidence>
<feature type="compositionally biased region" description="Polar residues" evidence="1">
    <location>
        <begin position="451"/>
        <end position="463"/>
    </location>
</feature>
<comment type="caution">
    <text evidence="3">The sequence shown here is derived from an EMBL/GenBank/DDBJ whole genome shotgun (WGS) entry which is preliminary data.</text>
</comment>
<feature type="region of interest" description="Disordered" evidence="1">
    <location>
        <begin position="435"/>
        <end position="486"/>
    </location>
</feature>
<dbReference type="Proteomes" id="UP000887159">
    <property type="component" value="Unassembled WGS sequence"/>
</dbReference>
<reference evidence="3" key="1">
    <citation type="submission" date="2020-08" db="EMBL/GenBank/DDBJ databases">
        <title>Multicomponent nature underlies the extraordinary mechanical properties of spider dragline silk.</title>
        <authorList>
            <person name="Kono N."/>
            <person name="Nakamura H."/>
            <person name="Mori M."/>
            <person name="Yoshida Y."/>
            <person name="Ohtoshi R."/>
            <person name="Malay A.D."/>
            <person name="Moran D.A.P."/>
            <person name="Tomita M."/>
            <person name="Numata K."/>
            <person name="Arakawa K."/>
        </authorList>
    </citation>
    <scope>NUCLEOTIDE SEQUENCE</scope>
</reference>
<protein>
    <recommendedName>
        <fullName evidence="2">CCHC-type domain-containing protein</fullName>
    </recommendedName>
</protein>
<dbReference type="SMART" id="SM00343">
    <property type="entry name" value="ZnF_C2HC"/>
    <property type="match status" value="2"/>
</dbReference>
<dbReference type="InterPro" id="IPR036875">
    <property type="entry name" value="Znf_CCHC_sf"/>
</dbReference>
<keyword evidence="4" id="KW-1185">Reference proteome</keyword>
<sequence length="545" mass="60201">MFTNSRGRQIEQLISDHCLCLLNNDGENVFPCTHEDISLPRSSHLFANSATDVEFRGCERSAQQRSFPSPSSRMCQWGLLPLVNTGFTNPGNPSDPSLFSALFLAIPVSLFFFSRPDHRSTLNNILCFIFVFFSGGEPKSVKRLRSGDLLIETNSALQTKSFLLAKSFLDCPVSIVPHKSLNSCRGVISEPDLLTTTDAEILDGFSDQGCYSARIYLLQLKLDILIAKIRPYIPNPLRCFKCQRFGHSQTACRGQLTCSRCASVGHASSDCTLEQKCVNCSQPHSADSKLCPKWKIEKEIQTIKTNRNISYIEARKFITPQPSQTYAQVAKSITVNCSSQTDETITKIVCPPLKLLQPLITISKPIMSPSVPAVIKSSTSTQAELVPSTSSVTVASPSKSPPPNSVIDTAPTTSNSLSISAASSSSTACSVLETTTTTSTVSTENLPVSVLNDSNNDHSNAAEAQQIVKRKSRNRRKRSKIPKPDIEIKRVPHSYRNATPTEITTDDEDMITYDVEEEELEQDPFILPEGYLRALTPSRYRNYRE</sequence>
<dbReference type="Gene3D" id="4.10.60.10">
    <property type="entry name" value="Zinc finger, CCHC-type"/>
    <property type="match status" value="1"/>
</dbReference>